<feature type="region of interest" description="Disordered" evidence="1">
    <location>
        <begin position="1"/>
        <end position="21"/>
    </location>
</feature>
<dbReference type="FunCoup" id="A0A251SWX9">
    <property type="interactions" value="1350"/>
</dbReference>
<dbReference type="PANTHER" id="PTHR31296">
    <property type="entry name" value="UPF0565 PROTEIN C2ORF69"/>
    <property type="match status" value="1"/>
</dbReference>
<reference evidence="3" key="1">
    <citation type="journal article" date="2017" name="Nature">
        <title>The sunflower genome provides insights into oil metabolism, flowering and Asterid evolution.</title>
        <authorList>
            <person name="Badouin H."/>
            <person name="Gouzy J."/>
            <person name="Grassa C.J."/>
            <person name="Murat F."/>
            <person name="Staton S.E."/>
            <person name="Cottret L."/>
            <person name="Lelandais-Briere C."/>
            <person name="Owens G.L."/>
            <person name="Carrere S."/>
            <person name="Mayjonade B."/>
            <person name="Legrand L."/>
            <person name="Gill N."/>
            <person name="Kane N.C."/>
            <person name="Bowers J.E."/>
            <person name="Hubner S."/>
            <person name="Bellec A."/>
            <person name="Berard A."/>
            <person name="Berges H."/>
            <person name="Blanchet N."/>
            <person name="Boniface M.C."/>
            <person name="Brunel D."/>
            <person name="Catrice O."/>
            <person name="Chaidir N."/>
            <person name="Claudel C."/>
            <person name="Donnadieu C."/>
            <person name="Faraut T."/>
            <person name="Fievet G."/>
            <person name="Helmstetter N."/>
            <person name="King M."/>
            <person name="Knapp S.J."/>
            <person name="Lai Z."/>
            <person name="Le Paslier M.C."/>
            <person name="Lippi Y."/>
            <person name="Lorenzon L."/>
            <person name="Mandel J.R."/>
            <person name="Marage G."/>
            <person name="Marchand G."/>
            <person name="Marquand E."/>
            <person name="Bret-Mestries E."/>
            <person name="Morien E."/>
            <person name="Nambeesan S."/>
            <person name="Nguyen T."/>
            <person name="Pegot-Espagnet P."/>
            <person name="Pouilly N."/>
            <person name="Raftis F."/>
            <person name="Sallet E."/>
            <person name="Schiex T."/>
            <person name="Thomas J."/>
            <person name="Vandecasteele C."/>
            <person name="Vares D."/>
            <person name="Vear F."/>
            <person name="Vautrin S."/>
            <person name="Crespi M."/>
            <person name="Mangin B."/>
            <person name="Burke J.M."/>
            <person name="Salse J."/>
            <person name="Munos S."/>
            <person name="Vincourt P."/>
            <person name="Rieseberg L.H."/>
            <person name="Langlade N.B."/>
        </authorList>
    </citation>
    <scope>NUCLEOTIDE SEQUENCE [LARGE SCALE GENOMIC DNA]</scope>
    <source>
        <strain evidence="3">cv. SF193</strain>
    </source>
</reference>
<organism evidence="2 3">
    <name type="scientific">Helianthus annuus</name>
    <name type="common">Common sunflower</name>
    <dbReference type="NCBI Taxonomy" id="4232"/>
    <lineage>
        <taxon>Eukaryota</taxon>
        <taxon>Viridiplantae</taxon>
        <taxon>Streptophyta</taxon>
        <taxon>Embryophyta</taxon>
        <taxon>Tracheophyta</taxon>
        <taxon>Spermatophyta</taxon>
        <taxon>Magnoliopsida</taxon>
        <taxon>eudicotyledons</taxon>
        <taxon>Gunneridae</taxon>
        <taxon>Pentapetalae</taxon>
        <taxon>asterids</taxon>
        <taxon>campanulids</taxon>
        <taxon>Asterales</taxon>
        <taxon>Asteraceae</taxon>
        <taxon>Asteroideae</taxon>
        <taxon>Heliantheae alliance</taxon>
        <taxon>Heliantheae</taxon>
        <taxon>Helianthus</taxon>
    </lineage>
</organism>
<dbReference type="PANTHER" id="PTHR31296:SF1">
    <property type="entry name" value="MITOCHONDRIAL PROTEIN C2ORF69"/>
    <property type="match status" value="1"/>
</dbReference>
<dbReference type="GO" id="GO:0005739">
    <property type="term" value="C:mitochondrion"/>
    <property type="evidence" value="ECO:0000318"/>
    <property type="project" value="GO_Central"/>
</dbReference>
<dbReference type="OMA" id="MQMHFEV"/>
<dbReference type="Proteomes" id="UP000215914">
    <property type="component" value="Chromosome 13"/>
</dbReference>
<dbReference type="AlphaFoldDB" id="A0A251SWX9"/>
<evidence type="ECO:0000313" key="3">
    <source>
        <dbReference type="Proteomes" id="UP000215914"/>
    </source>
</evidence>
<gene>
    <name evidence="2" type="ORF">HannXRQ_Chr13g0423181</name>
</gene>
<evidence type="ECO:0000313" key="2">
    <source>
        <dbReference type="EMBL" id="OTG03358.1"/>
    </source>
</evidence>
<name>A0A251SWX9_HELAN</name>
<accession>A0A251SWX9</accession>
<evidence type="ECO:0000256" key="1">
    <source>
        <dbReference type="SAM" id="MobiDB-lite"/>
    </source>
</evidence>
<keyword evidence="3" id="KW-1185">Reference proteome</keyword>
<dbReference type="EMBL" id="CM007902">
    <property type="protein sequence ID" value="OTG03358.1"/>
    <property type="molecule type" value="Genomic_DNA"/>
</dbReference>
<dbReference type="InterPro" id="IPR018881">
    <property type="entry name" value="C2orf69_mit"/>
</dbReference>
<proteinExistence type="predicted"/>
<dbReference type="Pfam" id="PF10561">
    <property type="entry name" value="C2orf69"/>
    <property type="match status" value="1"/>
</dbReference>
<feature type="compositionally biased region" description="Basic and acidic residues" evidence="1">
    <location>
        <begin position="1"/>
        <end position="15"/>
    </location>
</feature>
<sequence length="373" mass="41041">MGEYNRARSHSEEKKKKQRGSLISSVKTGSIKLSLLIGSISTRPEIVFCSNCSGQAVMGRWSGILKVPLFPGSRSHYKVATSLCILTSSQKPVVPSMNAIFFNGDRVRGTGNPVIEKLSDLEAIAEIIVSKLGEDCNVWVIEASKFNGPFAVYKDFIPSVNKWGEPSSYDPTGDPACTSTVSLLSSCLKEVNNTLSSRNEESCGGEALGSCLSHPKTLLFGFSKGGTVINQLVTELAFSDVKSNTLSSQHETNIIIPTSKESLLNSITEIHYVDVGLNSSGAYITDQDVIERVSKRISERALGIRFVLHGTPRQWRDSMRVWIGKEKDTMVNLLDVESRKSGGKLSFCERFYFGDKMANMQMHFEVIEKMDVS</sequence>
<protein>
    <submittedName>
        <fullName evidence="2">Uncharacterized protein</fullName>
    </submittedName>
</protein>
<dbReference type="InParanoid" id="A0A251SWX9"/>